<reference evidence="2 3" key="1">
    <citation type="journal article" date="2015" name="Stand. Genomic Sci.">
        <title>Genomic Encyclopedia of Bacterial and Archaeal Type Strains, Phase III: the genomes of soil and plant-associated and newly described type strains.</title>
        <authorList>
            <person name="Whitman W.B."/>
            <person name="Woyke T."/>
            <person name="Klenk H.P."/>
            <person name="Zhou Y."/>
            <person name="Lilburn T.G."/>
            <person name="Beck B.J."/>
            <person name="De Vos P."/>
            <person name="Vandamme P."/>
            <person name="Eisen J.A."/>
            <person name="Garrity G."/>
            <person name="Hugenholtz P."/>
            <person name="Kyrpides N.C."/>
        </authorList>
    </citation>
    <scope>NUCLEOTIDE SEQUENCE [LARGE SCALE GENOMIC DNA]</scope>
    <source>
        <strain evidence="2 3">CGMCC 1.10124</strain>
    </source>
</reference>
<dbReference type="SUPFAM" id="SSF50475">
    <property type="entry name" value="FMN-binding split barrel"/>
    <property type="match status" value="1"/>
</dbReference>
<dbReference type="EMBL" id="REFS01000006">
    <property type="protein sequence ID" value="RMB12762.1"/>
    <property type="molecule type" value="Genomic_DNA"/>
</dbReference>
<reference evidence="2" key="3">
    <citation type="submission" date="2018-10" db="EMBL/GenBank/DDBJ databases">
        <authorList>
            <person name="Whitman W."/>
            <person name="Huntemann M."/>
            <person name="Clum A."/>
            <person name="Pillay M."/>
            <person name="Palaniappan K."/>
            <person name="Varghese N."/>
            <person name="Mikhailova N."/>
            <person name="Stamatis D."/>
            <person name="Reddy T."/>
            <person name="Daum C."/>
            <person name="Shapiro N."/>
            <person name="Ivanova N."/>
            <person name="Kyrpides N."/>
            <person name="Woyke T."/>
        </authorList>
    </citation>
    <scope>NUCLEOTIDE SEQUENCE</scope>
    <source>
        <strain evidence="2">CGMCC 1.10124</strain>
    </source>
</reference>
<dbReference type="OrthoDB" id="288110at2157"/>
<dbReference type="Proteomes" id="UP000277326">
    <property type="component" value="Unassembled WGS sequence"/>
</dbReference>
<protein>
    <submittedName>
        <fullName evidence="2">Nitroimidazol reductase NimA-like FMN-containing flavoprotein (Pyridoxamine 5'-phosphate oxidase superfamily)</fullName>
    </submittedName>
    <submittedName>
        <fullName evidence="1">Pyridoxamine 5'-phosphate oxidase family protein</fullName>
    </submittedName>
</protein>
<dbReference type="GeneID" id="38472548"/>
<gene>
    <name evidence="2" type="ORF">ATH50_2913</name>
    <name evidence="1" type="ORF">DU502_14640</name>
</gene>
<evidence type="ECO:0000313" key="4">
    <source>
        <dbReference type="Proteomes" id="UP000282007"/>
    </source>
</evidence>
<dbReference type="AlphaFoldDB" id="A0A3M0CTF3"/>
<dbReference type="Pfam" id="PF12900">
    <property type="entry name" value="Pyridox_ox_2"/>
    <property type="match status" value="1"/>
</dbReference>
<evidence type="ECO:0000313" key="1">
    <source>
        <dbReference type="EMBL" id="AZH26534.1"/>
    </source>
</evidence>
<name>A0A3M0CTF3_9EURY</name>
<proteinExistence type="predicted"/>
<evidence type="ECO:0000313" key="2">
    <source>
        <dbReference type="EMBL" id="RMB12762.1"/>
    </source>
</evidence>
<dbReference type="KEGG" id="haer:DU502_14640"/>
<reference evidence="1 4" key="2">
    <citation type="submission" date="2018-07" db="EMBL/GenBank/DDBJ databases">
        <title>Genome sequences of Haloplanus aerogenes JCM 16430T.</title>
        <authorList>
            <person name="Kim Y.B."/>
            <person name="Roh S.W."/>
        </authorList>
    </citation>
    <scope>NUCLEOTIDE SEQUENCE [LARGE SCALE GENOMIC DNA]</scope>
    <source>
        <strain evidence="1 4">JCM 16430</strain>
    </source>
</reference>
<dbReference type="EMBL" id="CP034145">
    <property type="protein sequence ID" value="AZH26534.1"/>
    <property type="molecule type" value="Genomic_DNA"/>
</dbReference>
<dbReference type="Proteomes" id="UP000282007">
    <property type="component" value="Chromosome"/>
</dbReference>
<dbReference type="Gene3D" id="2.30.110.10">
    <property type="entry name" value="Electron Transport, Fmn-binding Protein, Chain A"/>
    <property type="match status" value="1"/>
</dbReference>
<organism evidence="2 3">
    <name type="scientific">Haloplanus aerogenes</name>
    <dbReference type="NCBI Taxonomy" id="660522"/>
    <lineage>
        <taxon>Archaea</taxon>
        <taxon>Methanobacteriati</taxon>
        <taxon>Methanobacteriota</taxon>
        <taxon>Stenosarchaea group</taxon>
        <taxon>Halobacteria</taxon>
        <taxon>Halobacteriales</taxon>
        <taxon>Haloferacaceae</taxon>
        <taxon>Haloplanus</taxon>
    </lineage>
</organism>
<dbReference type="InterPro" id="IPR024747">
    <property type="entry name" value="Pyridox_Oxase-rel"/>
</dbReference>
<evidence type="ECO:0000313" key="3">
    <source>
        <dbReference type="Proteomes" id="UP000277326"/>
    </source>
</evidence>
<sequence>MTVDELAEYGMQRMDEGEIEAFLSSHSVGVLGLPTEGAPSLRPMSFGYDGDETLYLLYVVGSESRKAALSDRATVARFLVYTAETAFNWRSVLLTGHIDRVPDDEVTTVTADVEMPWRPDLFRRASDAERTAVYRFEITDRSGIEHLGLPPAFEEAGDEA</sequence>
<dbReference type="RefSeq" id="WP_121921495.1">
    <property type="nucleotide sequence ID" value="NZ_CP034145.1"/>
</dbReference>
<dbReference type="InterPro" id="IPR012349">
    <property type="entry name" value="Split_barrel_FMN-bd"/>
</dbReference>
<accession>A0A3M0CTF3</accession>
<keyword evidence="4" id="KW-1185">Reference proteome</keyword>